<dbReference type="Gene3D" id="1.25.40.10">
    <property type="entry name" value="Tetratricopeptide repeat domain"/>
    <property type="match status" value="3"/>
</dbReference>
<reference evidence="3" key="1">
    <citation type="submission" date="2021-01" db="EMBL/GenBank/DDBJ databases">
        <title>Adiantum capillus-veneris genome.</title>
        <authorList>
            <person name="Fang Y."/>
            <person name="Liao Q."/>
        </authorList>
    </citation>
    <scope>NUCLEOTIDE SEQUENCE</scope>
    <source>
        <strain evidence="3">H3</strain>
        <tissue evidence="3">Leaf</tissue>
    </source>
</reference>
<organism evidence="3 4">
    <name type="scientific">Adiantum capillus-veneris</name>
    <name type="common">Maidenhair fern</name>
    <dbReference type="NCBI Taxonomy" id="13818"/>
    <lineage>
        <taxon>Eukaryota</taxon>
        <taxon>Viridiplantae</taxon>
        <taxon>Streptophyta</taxon>
        <taxon>Embryophyta</taxon>
        <taxon>Tracheophyta</taxon>
        <taxon>Polypodiopsida</taxon>
        <taxon>Polypodiidae</taxon>
        <taxon>Polypodiales</taxon>
        <taxon>Pteridineae</taxon>
        <taxon>Pteridaceae</taxon>
        <taxon>Vittarioideae</taxon>
        <taxon>Adiantum</taxon>
    </lineage>
</organism>
<dbReference type="PROSITE" id="PS51375">
    <property type="entry name" value="PPR"/>
    <property type="match status" value="2"/>
</dbReference>
<dbReference type="PANTHER" id="PTHR24015">
    <property type="entry name" value="OS07G0578800 PROTEIN-RELATED"/>
    <property type="match status" value="1"/>
</dbReference>
<proteinExistence type="predicted"/>
<dbReference type="PANTHER" id="PTHR24015:SF739">
    <property type="entry name" value="OS03G0644200 PROTEIN"/>
    <property type="match status" value="1"/>
</dbReference>
<feature type="repeat" description="PPR" evidence="2">
    <location>
        <begin position="247"/>
        <end position="281"/>
    </location>
</feature>
<gene>
    <name evidence="3" type="ORF">GOP47_0019178</name>
</gene>
<protein>
    <recommendedName>
        <fullName evidence="5">Pentatricopeptide repeat-containing protein</fullName>
    </recommendedName>
</protein>
<dbReference type="AlphaFoldDB" id="A0A9D4UFT3"/>
<dbReference type="InterPro" id="IPR002885">
    <property type="entry name" value="PPR_rpt"/>
</dbReference>
<name>A0A9D4UFT3_ADICA</name>
<dbReference type="Proteomes" id="UP000886520">
    <property type="component" value="Chromosome 18"/>
</dbReference>
<evidence type="ECO:0000256" key="1">
    <source>
        <dbReference type="ARBA" id="ARBA00022737"/>
    </source>
</evidence>
<accession>A0A9D4UFT3</accession>
<dbReference type="InterPro" id="IPR046960">
    <property type="entry name" value="PPR_At4g14850-like_plant"/>
</dbReference>
<dbReference type="GO" id="GO:0003723">
    <property type="term" value="F:RNA binding"/>
    <property type="evidence" value="ECO:0007669"/>
    <property type="project" value="InterPro"/>
</dbReference>
<dbReference type="NCBIfam" id="TIGR00756">
    <property type="entry name" value="PPR"/>
    <property type="match status" value="2"/>
</dbReference>
<keyword evidence="1" id="KW-0677">Repeat</keyword>
<dbReference type="Pfam" id="PF13041">
    <property type="entry name" value="PPR_2"/>
    <property type="match status" value="2"/>
</dbReference>
<evidence type="ECO:0000313" key="3">
    <source>
        <dbReference type="EMBL" id="KAI5066554.1"/>
    </source>
</evidence>
<dbReference type="Pfam" id="PF01535">
    <property type="entry name" value="PPR"/>
    <property type="match status" value="2"/>
</dbReference>
<dbReference type="OrthoDB" id="185373at2759"/>
<evidence type="ECO:0000313" key="4">
    <source>
        <dbReference type="Proteomes" id="UP000886520"/>
    </source>
</evidence>
<dbReference type="EMBL" id="JABFUD020000018">
    <property type="protein sequence ID" value="KAI5066554.1"/>
    <property type="molecule type" value="Genomic_DNA"/>
</dbReference>
<dbReference type="FunFam" id="1.25.40.10:FF:000344">
    <property type="entry name" value="Pentatricopeptide repeat-containing protein"/>
    <property type="match status" value="1"/>
</dbReference>
<keyword evidence="4" id="KW-1185">Reference proteome</keyword>
<comment type="caution">
    <text evidence="3">The sequence shown here is derived from an EMBL/GenBank/DDBJ whole genome shotgun (WGS) entry which is preliminary data.</text>
</comment>
<dbReference type="GO" id="GO:0009451">
    <property type="term" value="P:RNA modification"/>
    <property type="evidence" value="ECO:0007669"/>
    <property type="project" value="InterPro"/>
</dbReference>
<sequence>MVLQNHHCGVYGQALYVFPVCEGGTVEFKPSEKQRAMGATSHRNKSISKSAEKFREEAILARQVKHGEEVNDKGWKVKGFSLMTALKTCAAKQDLYQGSKIHADIRSSGLLEKDTYLGSTLVSMYAKCGALVRAQQVIDELPVRDVVSWTALIAGYVQHGHGKEALGCFHQMQSEGLSPNAITYSCILKACGIMQDAEMGKQIHDEIVSQGLLERNVVLGNALVDMYAKCGVLTKAHKVLDELSTRDVISWTALIAGYVQRGHGKEALGCFHRMRSEGLSPNAITYACTLKACGIMQEVDMGKQIHDEIVSEGLLEKNVVLGNALVDMYAKCGVFTKAHKVLDELPTQNVISWTTLIAGYVRQEQGRELLAVLRECGARASLQM</sequence>
<evidence type="ECO:0000256" key="2">
    <source>
        <dbReference type="PROSITE-ProRule" id="PRU00708"/>
    </source>
</evidence>
<dbReference type="InterPro" id="IPR011990">
    <property type="entry name" value="TPR-like_helical_dom_sf"/>
</dbReference>
<feature type="repeat" description="PPR" evidence="2">
    <location>
        <begin position="145"/>
        <end position="179"/>
    </location>
</feature>
<dbReference type="FunFam" id="1.25.40.10:FF:000436">
    <property type="entry name" value="Pentatricopeptide repeat-containing protein At5g39350 family"/>
    <property type="match status" value="1"/>
</dbReference>
<evidence type="ECO:0008006" key="5">
    <source>
        <dbReference type="Google" id="ProtNLM"/>
    </source>
</evidence>